<dbReference type="NCBIfam" id="TIGR02473">
    <property type="entry name" value="flagell_FliJ"/>
    <property type="match status" value="1"/>
</dbReference>
<dbReference type="Gene3D" id="1.10.287.1700">
    <property type="match status" value="1"/>
</dbReference>
<keyword evidence="11" id="KW-0175">Coiled coil</keyword>
<gene>
    <name evidence="12" type="primary">fliJ</name>
    <name evidence="12" type="ORF">R4Z09_09335</name>
</gene>
<keyword evidence="6" id="KW-0145">Chemotaxis</keyword>
<evidence type="ECO:0000256" key="10">
    <source>
        <dbReference type="ARBA" id="ARBA00023225"/>
    </source>
</evidence>
<evidence type="ECO:0000313" key="12">
    <source>
        <dbReference type="EMBL" id="WVX83163.1"/>
    </source>
</evidence>
<keyword evidence="13" id="KW-1185">Reference proteome</keyword>
<keyword evidence="4" id="KW-0813">Transport</keyword>
<evidence type="ECO:0000256" key="7">
    <source>
        <dbReference type="ARBA" id="ARBA00022795"/>
    </source>
</evidence>
<keyword evidence="12" id="KW-0282">Flagellum</keyword>
<evidence type="ECO:0000256" key="9">
    <source>
        <dbReference type="ARBA" id="ARBA00023136"/>
    </source>
</evidence>
<evidence type="ECO:0000256" key="11">
    <source>
        <dbReference type="SAM" id="Coils"/>
    </source>
</evidence>
<name>A0ABZ2CN30_9BACI</name>
<evidence type="ECO:0000256" key="6">
    <source>
        <dbReference type="ARBA" id="ARBA00022500"/>
    </source>
</evidence>
<evidence type="ECO:0000256" key="1">
    <source>
        <dbReference type="ARBA" id="ARBA00004413"/>
    </source>
</evidence>
<keyword evidence="8" id="KW-0653">Protein transport</keyword>
<evidence type="ECO:0000256" key="5">
    <source>
        <dbReference type="ARBA" id="ARBA00022475"/>
    </source>
</evidence>
<keyword evidence="7" id="KW-1005">Bacterial flagellum biogenesis</keyword>
<dbReference type="EMBL" id="CP137640">
    <property type="protein sequence ID" value="WVX83163.1"/>
    <property type="molecule type" value="Genomic_DNA"/>
</dbReference>
<reference evidence="12 13" key="1">
    <citation type="submission" date="2023-10" db="EMBL/GenBank/DDBJ databases">
        <title>Niallia locisalis sp.nov. isolated from a salt pond sample.</title>
        <authorList>
            <person name="Li X.-J."/>
            <person name="Dong L."/>
        </authorList>
    </citation>
    <scope>NUCLEOTIDE SEQUENCE [LARGE SCALE GENOMIC DNA]</scope>
    <source>
        <strain evidence="12 13">DSM 29761</strain>
    </source>
</reference>
<evidence type="ECO:0000313" key="13">
    <source>
        <dbReference type="Proteomes" id="UP001357223"/>
    </source>
</evidence>
<keyword evidence="5" id="KW-1003">Cell membrane</keyword>
<comment type="similarity">
    <text evidence="2">Belongs to the FliJ family.</text>
</comment>
<keyword evidence="12" id="KW-0966">Cell projection</keyword>
<evidence type="ECO:0000256" key="2">
    <source>
        <dbReference type="ARBA" id="ARBA00010004"/>
    </source>
</evidence>
<comment type="subcellular location">
    <subcellularLocation>
        <location evidence="1">Cell membrane</location>
        <topology evidence="1">Peripheral membrane protein</topology>
        <orientation evidence="1">Cytoplasmic side</orientation>
    </subcellularLocation>
</comment>
<dbReference type="Pfam" id="PF02050">
    <property type="entry name" value="FliJ"/>
    <property type="match status" value="1"/>
</dbReference>
<proteinExistence type="inferred from homology"/>
<keyword evidence="12" id="KW-0969">Cilium</keyword>
<organism evidence="12 13">
    <name type="scientific">Niallia oryzisoli</name>
    <dbReference type="NCBI Taxonomy" id="1737571"/>
    <lineage>
        <taxon>Bacteria</taxon>
        <taxon>Bacillati</taxon>
        <taxon>Bacillota</taxon>
        <taxon>Bacilli</taxon>
        <taxon>Bacillales</taxon>
        <taxon>Bacillaceae</taxon>
        <taxon>Niallia</taxon>
    </lineage>
</organism>
<evidence type="ECO:0000256" key="8">
    <source>
        <dbReference type="ARBA" id="ARBA00022927"/>
    </source>
</evidence>
<keyword evidence="10" id="KW-1006">Bacterial flagellum protein export</keyword>
<dbReference type="InterPro" id="IPR053716">
    <property type="entry name" value="Flag_assembly_chemotaxis_eff"/>
</dbReference>
<accession>A0ABZ2CN30</accession>
<evidence type="ECO:0000256" key="3">
    <source>
        <dbReference type="ARBA" id="ARBA00020392"/>
    </source>
</evidence>
<feature type="coiled-coil region" evidence="11">
    <location>
        <begin position="73"/>
        <end position="100"/>
    </location>
</feature>
<sequence length="147" mass="17776">MGYQFKFEKIMAVKEREKNEALSTYNTSVKRFEEVAEKLYDLLKKKEDLESYQSMKLVSGLAVQEIRHHQHFIDNLQKSIEQYQQMVQNARNHMLFQQEKLMQKNIEVKKYEKMKEKGLHEFLEEIKHIEARQMDDISIQHFVHRGS</sequence>
<protein>
    <recommendedName>
        <fullName evidence="3">Flagellar FliJ protein</fullName>
    </recommendedName>
</protein>
<evidence type="ECO:0000256" key="4">
    <source>
        <dbReference type="ARBA" id="ARBA00022448"/>
    </source>
</evidence>
<dbReference type="RefSeq" id="WP_338452050.1">
    <property type="nucleotide sequence ID" value="NZ_CP137640.1"/>
</dbReference>
<keyword evidence="9" id="KW-0472">Membrane</keyword>
<dbReference type="InterPro" id="IPR012823">
    <property type="entry name" value="Flagell_FliJ"/>
</dbReference>
<dbReference type="Proteomes" id="UP001357223">
    <property type="component" value="Chromosome"/>
</dbReference>